<dbReference type="SUPFAM" id="SSF103111">
    <property type="entry name" value="Activator of Hsp90 ATPase, Aha1"/>
    <property type="match status" value="1"/>
</dbReference>
<keyword evidence="4" id="KW-0862">Zinc</keyword>
<dbReference type="AlphaFoldDB" id="A0A813JCM0"/>
<comment type="caution">
    <text evidence="9">The sequence shown here is derived from an EMBL/GenBank/DDBJ whole genome shotgun (WGS) entry which is preliminary data.</text>
</comment>
<dbReference type="GO" id="GO:0008270">
    <property type="term" value="F:zinc ion binding"/>
    <property type="evidence" value="ECO:0007669"/>
    <property type="project" value="UniProtKB-KW"/>
</dbReference>
<dbReference type="PROSITE" id="PS50865">
    <property type="entry name" value="ZF_MYND_2"/>
    <property type="match status" value="1"/>
</dbReference>
<evidence type="ECO:0000256" key="3">
    <source>
        <dbReference type="ARBA" id="ARBA00022771"/>
    </source>
</evidence>
<dbReference type="Pfam" id="PF09229">
    <property type="entry name" value="Aha1_N"/>
    <property type="match status" value="1"/>
</dbReference>
<protein>
    <recommendedName>
        <fullName evidence="7">MYND-type domain-containing protein</fullName>
    </recommendedName>
</protein>
<feature type="domain" description="MYND-type" evidence="7">
    <location>
        <begin position="203"/>
        <end position="241"/>
    </location>
</feature>
<dbReference type="Pfam" id="PF01753">
    <property type="entry name" value="zf-MYND"/>
    <property type="match status" value="1"/>
</dbReference>
<dbReference type="EMBL" id="CAJNNW010023856">
    <property type="protein sequence ID" value="CAE8671253.1"/>
    <property type="molecule type" value="Genomic_DNA"/>
</dbReference>
<evidence type="ECO:0000259" key="7">
    <source>
        <dbReference type="PROSITE" id="PS50865"/>
    </source>
</evidence>
<dbReference type="PROSITE" id="PS01360">
    <property type="entry name" value="ZF_MYND_1"/>
    <property type="match status" value="1"/>
</dbReference>
<dbReference type="Gene3D" id="3.15.10.20">
    <property type="entry name" value="Activator of Hsp90 ATPase Aha1, N-terminal domain"/>
    <property type="match status" value="1"/>
</dbReference>
<reference evidence="9" key="1">
    <citation type="submission" date="2021-02" db="EMBL/GenBank/DDBJ databases">
        <authorList>
            <person name="Dougan E. K."/>
            <person name="Rhodes N."/>
            <person name="Thang M."/>
            <person name="Chan C."/>
        </authorList>
    </citation>
    <scope>NUCLEOTIDE SEQUENCE</scope>
</reference>
<feature type="region of interest" description="Disordered" evidence="6">
    <location>
        <begin position="34"/>
        <end position="54"/>
    </location>
</feature>
<dbReference type="SUPFAM" id="SSF144232">
    <property type="entry name" value="HIT/MYND zinc finger-like"/>
    <property type="match status" value="1"/>
</dbReference>
<feature type="region of interest" description="Disordered" evidence="6">
    <location>
        <begin position="287"/>
        <end position="316"/>
    </location>
</feature>
<dbReference type="InterPro" id="IPR036338">
    <property type="entry name" value="Aha1"/>
</dbReference>
<evidence type="ECO:0000256" key="1">
    <source>
        <dbReference type="ARBA" id="ARBA00006817"/>
    </source>
</evidence>
<accession>A0A813JCM0</accession>
<sequence length="524" mass="57267">MPPAPPCWLGLQNICRLRRRFLPTDILTGESQELAKAEKEEPTIESNEGEAVTKMPPEQIKSSTAPEIAMAAATVVKTKPKANVDYSRFERLAENEERKERGLCVAISGRRGSNAEAVNGIFVQDGTLNGRPRMKKRDGSRWLKFNDAGQWMLSRHPDGRPLGEAFSCDAAPQPSLIRGTWRVFTEGTGWEDDDQISVTPGDCASCGKQMVRVLRCSRCRAVSYCDDKCQKSDWRFHQRVCQSQVRQSPTAYASDVGPKMVSADRQPVGKNSVARLVPEPLAASAKEAAASPVCPESGRQVQPPTGELAPPKASTASKASKAWSTQLLAAAQRQKLKSGSGSWLGTWDELDFIPWSCNHLECLLTDSASGDAAKGLPALRFVCGDGGRVEVTGVNEVDGFAAVWPNRDDRRHLFDLSFQVLFTATWVTDYGAMSTEGTVTFSDFTSNLVMDSEAVCGMEVDLAWGGESPFEASRRTVQTALPPAQRAHVEAALGANQGDVARGHGLMHLVHLRLQRFTEEFLKQ</sequence>
<organism evidence="9 10">
    <name type="scientific">Polarella glacialis</name>
    <name type="common">Dinoflagellate</name>
    <dbReference type="NCBI Taxonomy" id="89957"/>
    <lineage>
        <taxon>Eukaryota</taxon>
        <taxon>Sar</taxon>
        <taxon>Alveolata</taxon>
        <taxon>Dinophyceae</taxon>
        <taxon>Suessiales</taxon>
        <taxon>Suessiaceae</taxon>
        <taxon>Polarella</taxon>
    </lineage>
</organism>
<evidence type="ECO:0000256" key="4">
    <source>
        <dbReference type="ARBA" id="ARBA00022833"/>
    </source>
</evidence>
<evidence type="ECO:0000256" key="5">
    <source>
        <dbReference type="PROSITE-ProRule" id="PRU00134"/>
    </source>
</evidence>
<evidence type="ECO:0000256" key="2">
    <source>
        <dbReference type="ARBA" id="ARBA00022723"/>
    </source>
</evidence>
<dbReference type="EMBL" id="CAJNNW010012749">
    <property type="protein sequence ID" value="CAE8654646.1"/>
    <property type="molecule type" value="Genomic_DNA"/>
</dbReference>
<dbReference type="GO" id="GO:0001671">
    <property type="term" value="F:ATPase activator activity"/>
    <property type="evidence" value="ECO:0007669"/>
    <property type="project" value="InterPro"/>
</dbReference>
<evidence type="ECO:0000256" key="6">
    <source>
        <dbReference type="SAM" id="MobiDB-lite"/>
    </source>
</evidence>
<dbReference type="InterPro" id="IPR002893">
    <property type="entry name" value="Znf_MYND"/>
</dbReference>
<evidence type="ECO:0000313" key="10">
    <source>
        <dbReference type="Proteomes" id="UP000626109"/>
    </source>
</evidence>
<evidence type="ECO:0000313" key="9">
    <source>
        <dbReference type="EMBL" id="CAE8671253.1"/>
    </source>
</evidence>
<dbReference type="InterPro" id="IPR015310">
    <property type="entry name" value="AHSA1-like_N"/>
</dbReference>
<name>A0A813JCM0_POLGL</name>
<keyword evidence="3 5" id="KW-0863">Zinc-finger</keyword>
<dbReference type="Gene3D" id="6.10.140.2220">
    <property type="match status" value="1"/>
</dbReference>
<gene>
    <name evidence="8" type="ORF">PGLA2088_LOCUS11142</name>
    <name evidence="9" type="ORF">PGLA2088_LOCUS17674</name>
</gene>
<comment type="similarity">
    <text evidence="1">Belongs to the AHA1 family.</text>
</comment>
<dbReference type="GO" id="GO:0051087">
    <property type="term" value="F:protein-folding chaperone binding"/>
    <property type="evidence" value="ECO:0007669"/>
    <property type="project" value="InterPro"/>
</dbReference>
<evidence type="ECO:0000313" key="8">
    <source>
        <dbReference type="EMBL" id="CAE8654646.1"/>
    </source>
</evidence>
<proteinExistence type="inferred from homology"/>
<dbReference type="Proteomes" id="UP000626109">
    <property type="component" value="Unassembled WGS sequence"/>
</dbReference>
<keyword evidence="2" id="KW-0479">Metal-binding</keyword>